<dbReference type="Gene3D" id="2.60.40.10">
    <property type="entry name" value="Immunoglobulins"/>
    <property type="match status" value="1"/>
</dbReference>
<organism evidence="1">
    <name type="scientific">marine metagenome</name>
    <dbReference type="NCBI Taxonomy" id="408172"/>
    <lineage>
        <taxon>unclassified sequences</taxon>
        <taxon>metagenomes</taxon>
        <taxon>ecological metagenomes</taxon>
    </lineage>
</organism>
<dbReference type="AlphaFoldDB" id="A0A381TEX0"/>
<protein>
    <submittedName>
        <fullName evidence="1">Uncharacterized protein</fullName>
    </submittedName>
</protein>
<sequence length="1123" mass="126209">MFKTRIILIITCIYSLGISEVDPSKKYQDRENSVAKTTSNIDRKYGDHSGNRVLCRFYNHGGIGDLSNSFSGVYPIGSGHAYFYEFTPVIAASVIDTNGNRKHIISDGAIGLVDQNTETGVPWSFEPLPGYADPNQEYMAMSDNLESWPASWPNRKSDWDGFWNGQYGKYTRADQESYYVVDDYYNDEFAYFPDSTDIDQVVRRRGIGVELDVRGYQWNHPAAEDIIIVTYWITNVGTSNLDSVIFGMYGDADVGGSSDFSDDDAWFDTANDMVYQWDHNGWSNSYGGFKPVYFGWSFLESPGNPTDGIDNDEDGMIDESQFDGIDNDGDWDVERDDIGADGLAEYHINYTGPDEDGTEGNGIPDVGEPNFEITDNDESDQIGLTSFYSASYPSIQPHNDEVMWNQLTPGIFQVPAQNIDQTFLYGSGYISLAPGEKKKFSVAMVFGENMADILRNANTMQNIYDNDYSFAKPPLKPTMTAVPGDKQVTLYWNDFSEISIDPIYGKDFEGYRIYRSTDPGFIDSYTITDAYGNITFKEPIAIFDIKNGLKGPHPIAFNGVQFDMGEDLGLEYVYVDSNSVINGQKYYYAVTAYDKGYDLDFFEKNYSSRDNLQPIAPSECSVSLDLDYKGNVVSLSENAAIVVPNATAIGYVPPNSSEGTESFLNHLKGYGSGDIKIFVVDPYVVKDNNEYNVVFDTLDTAEEVVFNIRDQKDILETLTIQDSIARASQINIHSMIITAFATIDTAINGLDTIFTDTTLYDTTFPVLVTNETGTVEYTYGIDYTIDPEIGFFNIINSELLGAGLVTVSYKYFPVFHETEMDGGYINTIFDGMRIIIQDSDVGLNEDSTKWTIGNSNYRHDINPSRLYPADFELQFEGNIGDSITIDAYDTRSPFRVKNVTHNDYPPFRISDYDRDDEWDPDEPIMIRPYEGQTSPLITIRFYQDSLEINETISYDTTEVDTGLLITEITIYDTTDLEVIDPVQGDIFRVAINRPFSIEDVYSFTSTASSINADSARESLKDITVVPNPYVVAASWEPRHLYQSGRGPRKIDFINLPNKCTIKIFTLAGYLVNTIEHDDVYENGTESWNLLSKDGLEIAYGVYLYHVDAYELGVETTGKFAVIK</sequence>
<gene>
    <name evidence="1" type="ORF">METZ01_LOCUS67494</name>
</gene>
<reference evidence="1" key="1">
    <citation type="submission" date="2018-05" db="EMBL/GenBank/DDBJ databases">
        <authorList>
            <person name="Lanie J.A."/>
            <person name="Ng W.-L."/>
            <person name="Kazmierczak K.M."/>
            <person name="Andrzejewski T.M."/>
            <person name="Davidsen T.M."/>
            <person name="Wayne K.J."/>
            <person name="Tettelin H."/>
            <person name="Glass J.I."/>
            <person name="Rusch D."/>
            <person name="Podicherti R."/>
            <person name="Tsui H.-C.T."/>
            <person name="Winkler M.E."/>
        </authorList>
    </citation>
    <scope>NUCLEOTIDE SEQUENCE</scope>
</reference>
<name>A0A381TEX0_9ZZZZ</name>
<accession>A0A381TEX0</accession>
<dbReference type="EMBL" id="UINC01004482">
    <property type="protein sequence ID" value="SVA14640.1"/>
    <property type="molecule type" value="Genomic_DNA"/>
</dbReference>
<evidence type="ECO:0000313" key="1">
    <source>
        <dbReference type="EMBL" id="SVA14640.1"/>
    </source>
</evidence>
<proteinExistence type="predicted"/>
<dbReference type="InterPro" id="IPR013783">
    <property type="entry name" value="Ig-like_fold"/>
</dbReference>